<evidence type="ECO:0000256" key="7">
    <source>
        <dbReference type="ARBA" id="ARBA00023040"/>
    </source>
</evidence>
<keyword evidence="8 12" id="KW-0472">Membrane</keyword>
<dbReference type="GO" id="GO:0004930">
    <property type="term" value="F:G protein-coupled receptor activity"/>
    <property type="evidence" value="ECO:0007669"/>
    <property type="project" value="UniProtKB-KW"/>
</dbReference>
<evidence type="ECO:0000256" key="8">
    <source>
        <dbReference type="ARBA" id="ARBA00023136"/>
    </source>
</evidence>
<feature type="transmembrane region" description="Helical" evidence="12">
    <location>
        <begin position="650"/>
        <end position="673"/>
    </location>
</feature>
<evidence type="ECO:0000259" key="13">
    <source>
        <dbReference type="PROSITE" id="PS50259"/>
    </source>
</evidence>
<feature type="domain" description="G-protein coupled receptors family 3 profile" evidence="13">
    <location>
        <begin position="650"/>
        <end position="914"/>
    </location>
</feature>
<dbReference type="FunFam" id="3.40.50.2300:FF:000024">
    <property type="entry name" value="Vomeronasal 2, receptor 73"/>
    <property type="match status" value="1"/>
</dbReference>
<dbReference type="GeneID" id="129339729"/>
<proteinExistence type="inferred from homology"/>
<evidence type="ECO:0000256" key="3">
    <source>
        <dbReference type="ARBA" id="ARBA00022475"/>
    </source>
</evidence>
<evidence type="ECO:0000256" key="4">
    <source>
        <dbReference type="ARBA" id="ARBA00022692"/>
    </source>
</evidence>
<evidence type="ECO:0000256" key="2">
    <source>
        <dbReference type="ARBA" id="ARBA00007242"/>
    </source>
</evidence>
<comment type="similarity">
    <text evidence="2">Belongs to the G-protein coupled receptor 3 family.</text>
</comment>
<keyword evidence="3" id="KW-1003">Cell membrane</keyword>
<feature type="transmembrane region" description="Helical" evidence="12">
    <location>
        <begin position="844"/>
        <end position="864"/>
    </location>
</feature>
<sequence>MHSINCSICDDLLPIPHNFYHPGDLHIGGIAVQVVFMNNPPHFKEHPLRMLIDEPVSITKYYQHILAFSFAVKEINENANILPNTSLGFYIINSLNLGRMTYKATLSLLSAQQTLIPNFSCKSQKQLVAVIGGLLSDISADMATILNIYKTPQLTHGSFSRVQDENHQFPFLYQMVPNEAHQYRGVVRLLHHFRWTWIGLLAMDDDNGDTFLQRMVPILSENNFCFAFTLRLPQTSYMGDMIDLFLMQWEKYTDLMDTKANVCFVYAEVPAFVVLRVMLFQAPMFSLPSVGKVWIVTSHWDFESVSIQGIWDISSFHGALSITVHANQPPGFQNFLQLIRPSWAERDGFIQNFWEQAFSCSLKISNEQEDNQRSCTGGERLGTLPSTLFEMSMTGHSYNVYNAVYAVAHALHDFHISRSQHRRMIKGGQVDFQNLKPWQFHNFLRHVLFNNSAGDTVRFDKYGELVAVFDITNWITFSNGSFVRVKVGRLDPQAPLDEQLTINDDQVVWHRSFNQSEVIAGNELGGQLLRERSTIMPTDTSRQLDVVSDQQAESTSIVTILFFDVHFLTVYGQVLPLSECNDHCRPGFSRQKKEGEKFCCYDCVPCSEGMISELMDTNACIKCPEEQYPSKGRNQCIPKHITFLSYQEPLGAILATLAISLALITVFIFGIFVKHRDTPIARANNRSLTYILLVSLFLCFLCSLLFIGQPGIMTCLLRQMAFGIVFSVALSSVLSKTITVVLAFIATKPGSTVRKWMGKRPANSIVLSCSFIQGGICVFWLSISAPYPDTDMKSLKGEIVLECNEGSVLMFYCVLGYMGFLALVSFMVAFLARKLPDSFNEAKFITFSMLVFCSVWLSFVPSYLSAKGKFMVAVEIFSILSSSAGLLGCIFLPKCYIIMMKPELNNRNQMLRRK</sequence>
<dbReference type="Pfam" id="PF07562">
    <property type="entry name" value="NCD3G"/>
    <property type="match status" value="1"/>
</dbReference>
<feature type="transmembrane region" description="Helical" evidence="12">
    <location>
        <begin position="720"/>
        <end position="745"/>
    </location>
</feature>
<feature type="transmembrane region" description="Helical" evidence="12">
    <location>
        <begin position="765"/>
        <end position="787"/>
    </location>
</feature>
<dbReference type="GO" id="GO:0005886">
    <property type="term" value="C:plasma membrane"/>
    <property type="evidence" value="ECO:0007669"/>
    <property type="project" value="UniProtKB-SubCell"/>
</dbReference>
<feature type="transmembrane region" description="Helical" evidence="12">
    <location>
        <begin position="870"/>
        <end position="892"/>
    </location>
</feature>
<dbReference type="Pfam" id="PF00003">
    <property type="entry name" value="7tm_3"/>
    <property type="match status" value="1"/>
</dbReference>
<evidence type="ECO:0000256" key="6">
    <source>
        <dbReference type="ARBA" id="ARBA00022989"/>
    </source>
</evidence>
<evidence type="ECO:0000256" key="12">
    <source>
        <dbReference type="SAM" id="Phobius"/>
    </source>
</evidence>
<feature type="transmembrane region" description="Helical" evidence="12">
    <location>
        <begin position="688"/>
        <end position="708"/>
    </location>
</feature>
<protein>
    <submittedName>
        <fullName evidence="15">Vomeronasal type-2 receptor 116-like</fullName>
    </submittedName>
</protein>
<organism evidence="14 15">
    <name type="scientific">Eublepharis macularius</name>
    <name type="common">Leopard gecko</name>
    <name type="synonym">Cyrtodactylus macularius</name>
    <dbReference type="NCBI Taxonomy" id="481883"/>
    <lineage>
        <taxon>Eukaryota</taxon>
        <taxon>Metazoa</taxon>
        <taxon>Chordata</taxon>
        <taxon>Craniata</taxon>
        <taxon>Vertebrata</taxon>
        <taxon>Euteleostomi</taxon>
        <taxon>Lepidosauria</taxon>
        <taxon>Squamata</taxon>
        <taxon>Bifurcata</taxon>
        <taxon>Gekkota</taxon>
        <taxon>Eublepharidae</taxon>
        <taxon>Eublepharinae</taxon>
        <taxon>Eublepharis</taxon>
    </lineage>
</organism>
<dbReference type="InterPro" id="IPR000068">
    <property type="entry name" value="GPCR_3_Ca_sens_rcpt-rel"/>
</dbReference>
<dbReference type="SUPFAM" id="SSF53822">
    <property type="entry name" value="Periplasmic binding protein-like I"/>
    <property type="match status" value="1"/>
</dbReference>
<evidence type="ECO:0000256" key="1">
    <source>
        <dbReference type="ARBA" id="ARBA00004651"/>
    </source>
</evidence>
<keyword evidence="14" id="KW-1185">Reference proteome</keyword>
<dbReference type="InterPro" id="IPR028082">
    <property type="entry name" value="Peripla_BP_I"/>
</dbReference>
<dbReference type="InterPro" id="IPR011500">
    <property type="entry name" value="GPCR_3_9-Cys_dom"/>
</dbReference>
<dbReference type="PANTHER" id="PTHR24061">
    <property type="entry name" value="CALCIUM-SENSING RECEPTOR-RELATED"/>
    <property type="match status" value="1"/>
</dbReference>
<dbReference type="AlphaFoldDB" id="A0AA97K6U0"/>
<dbReference type="InterPro" id="IPR001828">
    <property type="entry name" value="ANF_lig-bd_rcpt"/>
</dbReference>
<dbReference type="InterPro" id="IPR038550">
    <property type="entry name" value="GPCR_3_9-Cys_sf"/>
</dbReference>
<keyword evidence="9" id="KW-0675">Receptor</keyword>
<dbReference type="Gene3D" id="3.40.50.2300">
    <property type="match status" value="2"/>
</dbReference>
<keyword evidence="5" id="KW-0732">Signal</keyword>
<evidence type="ECO:0000313" key="15">
    <source>
        <dbReference type="RefSeq" id="XP_054850287.1"/>
    </source>
</evidence>
<gene>
    <name evidence="15" type="primary">LOC129339729</name>
</gene>
<dbReference type="PANTHER" id="PTHR24061:SF599">
    <property type="entry name" value="G-PROTEIN COUPLED RECEPTORS FAMILY 3 PROFILE DOMAIN-CONTAINING PROTEIN"/>
    <property type="match status" value="1"/>
</dbReference>
<dbReference type="Gene3D" id="2.10.50.30">
    <property type="entry name" value="GPCR, family 3, nine cysteines domain"/>
    <property type="match status" value="1"/>
</dbReference>
<evidence type="ECO:0000313" key="14">
    <source>
        <dbReference type="Proteomes" id="UP001190640"/>
    </source>
</evidence>
<dbReference type="FunFam" id="2.10.50.30:FF:000002">
    <property type="entry name" value="Vomeronasal 2 receptor, h1"/>
    <property type="match status" value="1"/>
</dbReference>
<keyword evidence="6 12" id="KW-1133">Transmembrane helix</keyword>
<reference evidence="15" key="1">
    <citation type="submission" date="2025-08" db="UniProtKB">
        <authorList>
            <consortium name="RefSeq"/>
        </authorList>
    </citation>
    <scope>IDENTIFICATION</scope>
    <source>
        <tissue evidence="15">Blood</tissue>
    </source>
</reference>
<dbReference type="Pfam" id="PF01094">
    <property type="entry name" value="ANF_receptor"/>
    <property type="match status" value="1"/>
</dbReference>
<evidence type="ECO:0000256" key="5">
    <source>
        <dbReference type="ARBA" id="ARBA00022729"/>
    </source>
</evidence>
<evidence type="ECO:0000256" key="10">
    <source>
        <dbReference type="ARBA" id="ARBA00023180"/>
    </source>
</evidence>
<keyword evidence="10" id="KW-0325">Glycoprotein</keyword>
<dbReference type="PRINTS" id="PR00248">
    <property type="entry name" value="GPCRMGR"/>
</dbReference>
<accession>A0AA97K6U0</accession>
<dbReference type="PROSITE" id="PS50259">
    <property type="entry name" value="G_PROTEIN_RECEP_F3_4"/>
    <property type="match status" value="1"/>
</dbReference>
<evidence type="ECO:0000256" key="9">
    <source>
        <dbReference type="ARBA" id="ARBA00023170"/>
    </source>
</evidence>
<evidence type="ECO:0000256" key="11">
    <source>
        <dbReference type="ARBA" id="ARBA00023224"/>
    </source>
</evidence>
<dbReference type="RefSeq" id="XP_054850287.1">
    <property type="nucleotide sequence ID" value="XM_054994312.1"/>
</dbReference>
<dbReference type="PROSITE" id="PS00981">
    <property type="entry name" value="G_PROTEIN_RECEP_F3_3"/>
    <property type="match status" value="1"/>
</dbReference>
<dbReference type="CDD" id="cd15283">
    <property type="entry name" value="7tmC_V2R_pheromone"/>
    <property type="match status" value="1"/>
</dbReference>
<feature type="transmembrane region" description="Helical" evidence="12">
    <location>
        <begin position="807"/>
        <end position="832"/>
    </location>
</feature>
<dbReference type="KEGG" id="emc:129339729"/>
<keyword evidence="7" id="KW-0297">G-protein coupled receptor</keyword>
<dbReference type="Proteomes" id="UP001190640">
    <property type="component" value="Chromosome 12"/>
</dbReference>
<dbReference type="InterPro" id="IPR000337">
    <property type="entry name" value="GPCR_3"/>
</dbReference>
<dbReference type="InterPro" id="IPR017979">
    <property type="entry name" value="GPCR_3_CS"/>
</dbReference>
<keyword evidence="4 12" id="KW-0812">Transmembrane</keyword>
<name>A0AA97K6U0_EUBMA</name>
<comment type="subcellular location">
    <subcellularLocation>
        <location evidence="1">Cell membrane</location>
        <topology evidence="1">Multi-pass membrane protein</topology>
    </subcellularLocation>
</comment>
<keyword evidence="11" id="KW-0807">Transducer</keyword>
<dbReference type="InterPro" id="IPR017978">
    <property type="entry name" value="GPCR_3_C"/>
</dbReference>